<evidence type="ECO:0000259" key="3">
    <source>
        <dbReference type="Pfam" id="PF12697"/>
    </source>
</evidence>
<keyword evidence="1 4" id="KW-0378">Hydrolase</keyword>
<dbReference type="InParanoid" id="A0A2J6TQ51"/>
<evidence type="ECO:0000256" key="1">
    <source>
        <dbReference type="ARBA" id="ARBA00022801"/>
    </source>
</evidence>
<accession>A0A2J6TQ51</accession>
<reference evidence="4 5" key="1">
    <citation type="submission" date="2016-04" db="EMBL/GenBank/DDBJ databases">
        <title>A degradative enzymes factory behind the ericoid mycorrhizal symbiosis.</title>
        <authorList>
            <consortium name="DOE Joint Genome Institute"/>
            <person name="Martino E."/>
            <person name="Morin E."/>
            <person name="Grelet G."/>
            <person name="Kuo A."/>
            <person name="Kohler A."/>
            <person name="Daghino S."/>
            <person name="Barry K."/>
            <person name="Choi C."/>
            <person name="Cichocki N."/>
            <person name="Clum A."/>
            <person name="Copeland A."/>
            <person name="Hainaut M."/>
            <person name="Haridas S."/>
            <person name="Labutti K."/>
            <person name="Lindquist E."/>
            <person name="Lipzen A."/>
            <person name="Khouja H.-R."/>
            <person name="Murat C."/>
            <person name="Ohm R."/>
            <person name="Olson A."/>
            <person name="Spatafora J."/>
            <person name="Veneault-Fourrey C."/>
            <person name="Henrissat B."/>
            <person name="Grigoriev I."/>
            <person name="Martin F."/>
            <person name="Perotto S."/>
        </authorList>
    </citation>
    <scope>NUCLEOTIDE SEQUENCE [LARGE SCALE GENOMIC DNA]</scope>
    <source>
        <strain evidence="4 5">E</strain>
    </source>
</reference>
<dbReference type="GeneID" id="36587534"/>
<gene>
    <name evidence="4" type="ORF">K444DRAFT_608826</name>
</gene>
<dbReference type="Pfam" id="PF12697">
    <property type="entry name" value="Abhydrolase_6"/>
    <property type="match status" value="1"/>
</dbReference>
<dbReference type="GO" id="GO:0016020">
    <property type="term" value="C:membrane"/>
    <property type="evidence" value="ECO:0007669"/>
    <property type="project" value="TreeGrafter"/>
</dbReference>
<protein>
    <submittedName>
        <fullName evidence="4">Alpha/beta-hydrolase</fullName>
    </submittedName>
</protein>
<feature type="region of interest" description="Disordered" evidence="2">
    <location>
        <begin position="1"/>
        <end position="22"/>
    </location>
</feature>
<dbReference type="EMBL" id="KZ613747">
    <property type="protein sequence ID" value="PMD65151.1"/>
    <property type="molecule type" value="Genomic_DNA"/>
</dbReference>
<dbReference type="PANTHER" id="PTHR43798:SF31">
    <property type="entry name" value="AB HYDROLASE SUPERFAMILY PROTEIN YCLE"/>
    <property type="match status" value="1"/>
</dbReference>
<evidence type="ECO:0000256" key="2">
    <source>
        <dbReference type="SAM" id="MobiDB-lite"/>
    </source>
</evidence>
<evidence type="ECO:0000313" key="5">
    <source>
        <dbReference type="Proteomes" id="UP000235371"/>
    </source>
</evidence>
<proteinExistence type="predicted"/>
<dbReference type="Gene3D" id="3.40.50.1820">
    <property type="entry name" value="alpha/beta hydrolase"/>
    <property type="match status" value="1"/>
</dbReference>
<dbReference type="RefSeq" id="XP_024742055.1">
    <property type="nucleotide sequence ID" value="XM_024879457.1"/>
</dbReference>
<dbReference type="GO" id="GO:0016787">
    <property type="term" value="F:hydrolase activity"/>
    <property type="evidence" value="ECO:0007669"/>
    <property type="project" value="UniProtKB-KW"/>
</dbReference>
<dbReference type="PANTHER" id="PTHR43798">
    <property type="entry name" value="MONOACYLGLYCEROL LIPASE"/>
    <property type="match status" value="1"/>
</dbReference>
<name>A0A2J6TQ51_9HELO</name>
<sequence>MQHSSTHQVDSTTSLHVVSSGTPDPLKPTLIFLHFWGGSSRTYSATISHLSPHFHCIAVDFRGWGSSTGPNVPGSYSIHQLASDIETLLPGMDVQDFILVGHSMGGKVAQLISGRNLVKGLKGIVLIAPAPPIPFELPSDMKEQQLTAYSSAASAEFVARNVLSASKLSDVTISALAEDMLKGNEFAKAAWPEYAMREDIVEEANRINVPVLVIAGRKDIVEPVERVRKEVLEKIQDARMVVIEESGHMLPVEVPLLVSRHIEQFVARVVAQDWSRKEGLVSPGQNF</sequence>
<keyword evidence="5" id="KW-1185">Reference proteome</keyword>
<dbReference type="InterPro" id="IPR000073">
    <property type="entry name" value="AB_hydrolase_1"/>
</dbReference>
<dbReference type="PRINTS" id="PR00111">
    <property type="entry name" value="ABHYDROLASE"/>
</dbReference>
<dbReference type="InterPro" id="IPR050266">
    <property type="entry name" value="AB_hydrolase_sf"/>
</dbReference>
<dbReference type="STRING" id="1095630.A0A2J6TQ51"/>
<organism evidence="4 5">
    <name type="scientific">Hyaloscypha bicolor E</name>
    <dbReference type="NCBI Taxonomy" id="1095630"/>
    <lineage>
        <taxon>Eukaryota</taxon>
        <taxon>Fungi</taxon>
        <taxon>Dikarya</taxon>
        <taxon>Ascomycota</taxon>
        <taxon>Pezizomycotina</taxon>
        <taxon>Leotiomycetes</taxon>
        <taxon>Helotiales</taxon>
        <taxon>Hyaloscyphaceae</taxon>
        <taxon>Hyaloscypha</taxon>
        <taxon>Hyaloscypha bicolor</taxon>
    </lineage>
</organism>
<dbReference type="OrthoDB" id="190201at2759"/>
<dbReference type="SUPFAM" id="SSF53474">
    <property type="entry name" value="alpha/beta-Hydrolases"/>
    <property type="match status" value="1"/>
</dbReference>
<feature type="domain" description="AB hydrolase-1" evidence="3">
    <location>
        <begin position="30"/>
        <end position="255"/>
    </location>
</feature>
<dbReference type="AlphaFoldDB" id="A0A2J6TQ51"/>
<evidence type="ECO:0000313" key="4">
    <source>
        <dbReference type="EMBL" id="PMD65151.1"/>
    </source>
</evidence>
<dbReference type="InterPro" id="IPR029058">
    <property type="entry name" value="AB_hydrolase_fold"/>
</dbReference>
<dbReference type="Proteomes" id="UP000235371">
    <property type="component" value="Unassembled WGS sequence"/>
</dbReference>